<dbReference type="InterPro" id="IPR006597">
    <property type="entry name" value="Sel1-like"/>
</dbReference>
<dbReference type="InterPro" id="IPR050767">
    <property type="entry name" value="Sel1_AlgK"/>
</dbReference>
<sequence length="325" mass="35303">MGRHTLRILTAVAMFLVFLAALPAAAAVRNLNAELGAANQSLAAKQYTRAYQQYLHVAANNALAQFNLGLIEREGWGRPRNPLAACTWFGKAAVGNIPAAQQFWGDCLAQGIGQPADGKAAERWYRKAAQSGISYALCSAGALYISGQVLDKNISHGLALCTQAAQAGSSAAMLRLADYFREGRELPQDLTAARDWYLQAAQMHDPVAQYRLGIMLSQGEGGDADPKLALKWLEQAAMDGYAPAYLPVAILYSNDDPDPKTGALTPDSLAKIYMWNRMAKATTTDPAALAQITRIEQLVDAVMPEQWRPILDRRVAEHQARFATE</sequence>
<dbReference type="AlphaFoldDB" id="A0A838Y8J6"/>
<feature type="chain" id="PRO_5032935305" evidence="1">
    <location>
        <begin position="27"/>
        <end position="325"/>
    </location>
</feature>
<feature type="signal peptide" evidence="1">
    <location>
        <begin position="1"/>
        <end position="26"/>
    </location>
</feature>
<protein>
    <submittedName>
        <fullName evidence="2">Sel1 repeat family protein</fullName>
    </submittedName>
</protein>
<organism evidence="2 3">
    <name type="scientific">Aquitalea aquatica</name>
    <dbReference type="NCBI Taxonomy" id="3044273"/>
    <lineage>
        <taxon>Bacteria</taxon>
        <taxon>Pseudomonadati</taxon>
        <taxon>Pseudomonadota</taxon>
        <taxon>Betaproteobacteria</taxon>
        <taxon>Neisseriales</taxon>
        <taxon>Chromobacteriaceae</taxon>
        <taxon>Aquitalea</taxon>
    </lineage>
</organism>
<gene>
    <name evidence="2" type="ORF">H2Z84_01765</name>
</gene>
<dbReference type="SUPFAM" id="SSF81901">
    <property type="entry name" value="HCP-like"/>
    <property type="match status" value="1"/>
</dbReference>
<dbReference type="InterPro" id="IPR011990">
    <property type="entry name" value="TPR-like_helical_dom_sf"/>
</dbReference>
<keyword evidence="1" id="KW-0732">Signal</keyword>
<evidence type="ECO:0000256" key="1">
    <source>
        <dbReference type="SAM" id="SignalP"/>
    </source>
</evidence>
<evidence type="ECO:0000313" key="2">
    <source>
        <dbReference type="EMBL" id="MBA4707114.1"/>
    </source>
</evidence>
<keyword evidence="3" id="KW-1185">Reference proteome</keyword>
<evidence type="ECO:0000313" key="3">
    <source>
        <dbReference type="Proteomes" id="UP000545606"/>
    </source>
</evidence>
<dbReference type="SMART" id="SM00671">
    <property type="entry name" value="SEL1"/>
    <property type="match status" value="5"/>
</dbReference>
<dbReference type="Gene3D" id="1.25.40.10">
    <property type="entry name" value="Tetratricopeptide repeat domain"/>
    <property type="match status" value="2"/>
</dbReference>
<dbReference type="EMBL" id="JACERN010000005">
    <property type="protein sequence ID" value="MBA4707114.1"/>
    <property type="molecule type" value="Genomic_DNA"/>
</dbReference>
<proteinExistence type="predicted"/>
<dbReference type="PANTHER" id="PTHR11102:SF160">
    <property type="entry name" value="ERAD-ASSOCIATED E3 UBIQUITIN-PROTEIN LIGASE COMPONENT HRD3"/>
    <property type="match status" value="1"/>
</dbReference>
<dbReference type="PANTHER" id="PTHR11102">
    <property type="entry name" value="SEL-1-LIKE PROTEIN"/>
    <property type="match status" value="1"/>
</dbReference>
<dbReference type="Pfam" id="PF08238">
    <property type="entry name" value="Sel1"/>
    <property type="match status" value="5"/>
</dbReference>
<name>A0A838Y8J6_9NEIS</name>
<reference evidence="2 3" key="1">
    <citation type="submission" date="2020-07" db="EMBL/GenBank/DDBJ databases">
        <title>Draft genome sequence of violacein-producing bacteria and related species.</title>
        <authorList>
            <person name="Wilson H.S."/>
            <person name="De Leon M.E."/>
        </authorList>
    </citation>
    <scope>NUCLEOTIDE SEQUENCE [LARGE SCALE GENOMIC DNA]</scope>
    <source>
        <strain evidence="2 3">HSC-21Su07</strain>
    </source>
</reference>
<comment type="caution">
    <text evidence="2">The sequence shown here is derived from an EMBL/GenBank/DDBJ whole genome shotgun (WGS) entry which is preliminary data.</text>
</comment>
<dbReference type="Proteomes" id="UP000545606">
    <property type="component" value="Unassembled WGS sequence"/>
</dbReference>
<accession>A0A838Y8J6</accession>